<comment type="caution">
    <text evidence="11">The sequence shown here is derived from an EMBL/GenBank/DDBJ whole genome shotgun (WGS) entry which is preliminary data.</text>
</comment>
<keyword evidence="4 9" id="KW-0732">Signal</keyword>
<dbReference type="EMBL" id="LFYR01000569">
    <property type="protein sequence ID" value="KMZ73604.1"/>
    <property type="molecule type" value="Genomic_DNA"/>
</dbReference>
<dbReference type="FunFam" id="1.20.58.1040:FF:000001">
    <property type="entry name" value="Glucan endo-1,3-beta-glucosidase 4"/>
    <property type="match status" value="1"/>
</dbReference>
<keyword evidence="2" id="KW-1003">Cell membrane</keyword>
<feature type="domain" description="X8" evidence="10">
    <location>
        <begin position="23"/>
        <end position="107"/>
    </location>
</feature>
<proteinExistence type="predicted"/>
<feature type="signal peptide" evidence="9">
    <location>
        <begin position="1"/>
        <end position="22"/>
    </location>
</feature>
<dbReference type="GO" id="GO:0005886">
    <property type="term" value="C:plasma membrane"/>
    <property type="evidence" value="ECO:0007669"/>
    <property type="project" value="UniProtKB-SubCell"/>
</dbReference>
<sequence>MALILLLPLLLISAFNAHSSDALWCVCRNDVPEDAIQKTLDYACGAGADCLPIHGKGSCYDPNTVVSHCTYAANSLFQKNGQAAGSCDFSGTALLTTTDPSYGSCSYPEVGSVSIPTTTPTSATGTEGGLPLPTTTPTTVPPLTTTTPGTPGMPGNFSGGIFGGLDPSGGSSDGVTTTDGTAFIDGGSFLIKAGKCSLFLGFVLYSVILW</sequence>
<evidence type="ECO:0000313" key="12">
    <source>
        <dbReference type="Proteomes" id="UP000036987"/>
    </source>
</evidence>
<evidence type="ECO:0000256" key="3">
    <source>
        <dbReference type="ARBA" id="ARBA00022622"/>
    </source>
</evidence>
<name>A0A0K9PXH0_ZOSMR</name>
<dbReference type="AlphaFoldDB" id="A0A0K9PXH0"/>
<keyword evidence="3" id="KW-0449">Lipoprotein</keyword>
<dbReference type="OrthoDB" id="1930814at2759"/>
<reference evidence="12" key="1">
    <citation type="journal article" date="2016" name="Nature">
        <title>The genome of the seagrass Zostera marina reveals angiosperm adaptation to the sea.</title>
        <authorList>
            <person name="Olsen J.L."/>
            <person name="Rouze P."/>
            <person name="Verhelst B."/>
            <person name="Lin Y.-C."/>
            <person name="Bayer T."/>
            <person name="Collen J."/>
            <person name="Dattolo E."/>
            <person name="De Paoli E."/>
            <person name="Dittami S."/>
            <person name="Maumus F."/>
            <person name="Michel G."/>
            <person name="Kersting A."/>
            <person name="Lauritano C."/>
            <person name="Lohaus R."/>
            <person name="Toepel M."/>
            <person name="Tonon T."/>
            <person name="Vanneste K."/>
            <person name="Amirebrahimi M."/>
            <person name="Brakel J."/>
            <person name="Bostroem C."/>
            <person name="Chovatia M."/>
            <person name="Grimwood J."/>
            <person name="Jenkins J.W."/>
            <person name="Jueterbock A."/>
            <person name="Mraz A."/>
            <person name="Stam W.T."/>
            <person name="Tice H."/>
            <person name="Bornberg-Bauer E."/>
            <person name="Green P.J."/>
            <person name="Pearson G.A."/>
            <person name="Procaccini G."/>
            <person name="Duarte C.M."/>
            <person name="Schmutz J."/>
            <person name="Reusch T.B.H."/>
            <person name="Van de Peer Y."/>
        </authorList>
    </citation>
    <scope>NUCLEOTIDE SEQUENCE [LARGE SCALE GENOMIC DNA]</scope>
    <source>
        <strain evidence="12">cv. Finnish</strain>
    </source>
</reference>
<gene>
    <name evidence="11" type="ORF">ZOSMA_146G00860</name>
</gene>
<feature type="chain" id="PRO_5005528354" evidence="9">
    <location>
        <begin position="23"/>
        <end position="210"/>
    </location>
</feature>
<evidence type="ECO:0000256" key="2">
    <source>
        <dbReference type="ARBA" id="ARBA00022475"/>
    </source>
</evidence>
<evidence type="ECO:0000256" key="5">
    <source>
        <dbReference type="ARBA" id="ARBA00023136"/>
    </source>
</evidence>
<dbReference type="GO" id="GO:0009506">
    <property type="term" value="C:plasmodesma"/>
    <property type="evidence" value="ECO:0007669"/>
    <property type="project" value="UniProtKB-ARBA"/>
</dbReference>
<keyword evidence="3" id="KW-0336">GPI-anchor</keyword>
<keyword evidence="12" id="KW-1185">Reference proteome</keyword>
<organism evidence="11 12">
    <name type="scientific">Zostera marina</name>
    <name type="common">Eelgrass</name>
    <dbReference type="NCBI Taxonomy" id="29655"/>
    <lineage>
        <taxon>Eukaryota</taxon>
        <taxon>Viridiplantae</taxon>
        <taxon>Streptophyta</taxon>
        <taxon>Embryophyta</taxon>
        <taxon>Tracheophyta</taxon>
        <taxon>Spermatophyta</taxon>
        <taxon>Magnoliopsida</taxon>
        <taxon>Liliopsida</taxon>
        <taxon>Zosteraceae</taxon>
        <taxon>Zostera</taxon>
    </lineage>
</organism>
<keyword evidence="5" id="KW-0472">Membrane</keyword>
<evidence type="ECO:0000256" key="6">
    <source>
        <dbReference type="ARBA" id="ARBA00023157"/>
    </source>
</evidence>
<dbReference type="Pfam" id="PF07983">
    <property type="entry name" value="X8"/>
    <property type="match status" value="1"/>
</dbReference>
<dbReference type="Gene3D" id="1.20.58.1040">
    <property type="match status" value="1"/>
</dbReference>
<accession>A0A0K9PXH0</accession>
<dbReference type="InterPro" id="IPR012946">
    <property type="entry name" value="X8"/>
</dbReference>
<feature type="region of interest" description="Disordered" evidence="8">
    <location>
        <begin position="117"/>
        <end position="141"/>
    </location>
</feature>
<dbReference type="InterPro" id="IPR044788">
    <property type="entry name" value="X8_dom_prot"/>
</dbReference>
<evidence type="ECO:0000256" key="7">
    <source>
        <dbReference type="ARBA" id="ARBA00023180"/>
    </source>
</evidence>
<evidence type="ECO:0000259" key="10">
    <source>
        <dbReference type="SMART" id="SM00768"/>
    </source>
</evidence>
<dbReference type="PANTHER" id="PTHR31044">
    <property type="entry name" value="BETA-1,3 GLUCANASE"/>
    <property type="match status" value="1"/>
</dbReference>
<dbReference type="GO" id="GO:0098552">
    <property type="term" value="C:side of membrane"/>
    <property type="evidence" value="ECO:0007669"/>
    <property type="project" value="UniProtKB-KW"/>
</dbReference>
<dbReference type="OMA" id="SVQAHCS"/>
<dbReference type="SMART" id="SM00768">
    <property type="entry name" value="X8"/>
    <property type="match status" value="1"/>
</dbReference>
<keyword evidence="7" id="KW-0325">Glycoprotein</keyword>
<evidence type="ECO:0000256" key="4">
    <source>
        <dbReference type="ARBA" id="ARBA00022729"/>
    </source>
</evidence>
<comment type="subcellular location">
    <subcellularLocation>
        <location evidence="1">Cell membrane</location>
        <topology evidence="1">Lipid-anchor</topology>
        <topology evidence="1">GPI-anchor</topology>
    </subcellularLocation>
</comment>
<dbReference type="PANTHER" id="PTHR31044:SF25">
    <property type="entry name" value="PLASMODESMATA CALLOSE-BINDING PROTEIN 3"/>
    <property type="match status" value="1"/>
</dbReference>
<evidence type="ECO:0000256" key="9">
    <source>
        <dbReference type="SAM" id="SignalP"/>
    </source>
</evidence>
<keyword evidence="6" id="KW-1015">Disulfide bond</keyword>
<evidence type="ECO:0000256" key="1">
    <source>
        <dbReference type="ARBA" id="ARBA00004609"/>
    </source>
</evidence>
<evidence type="ECO:0000256" key="8">
    <source>
        <dbReference type="SAM" id="MobiDB-lite"/>
    </source>
</evidence>
<dbReference type="Proteomes" id="UP000036987">
    <property type="component" value="Unassembled WGS sequence"/>
</dbReference>
<protein>
    <submittedName>
        <fullName evidence="11">CBM43-containing protein</fullName>
    </submittedName>
</protein>
<evidence type="ECO:0000313" key="11">
    <source>
        <dbReference type="EMBL" id="KMZ73604.1"/>
    </source>
</evidence>